<dbReference type="CDD" id="cd00057">
    <property type="entry name" value="FA58C"/>
    <property type="match status" value="3"/>
</dbReference>
<dbReference type="CDD" id="cd00063">
    <property type="entry name" value="FN3"/>
    <property type="match status" value="4"/>
</dbReference>
<dbReference type="PROSITE" id="PS01285">
    <property type="entry name" value="FA58C_1"/>
    <property type="match status" value="3"/>
</dbReference>
<protein>
    <submittedName>
        <fullName evidence="4">Uncharacterized protein LOC116289233</fullName>
    </submittedName>
</protein>
<feature type="domain" description="F5/8 type C" evidence="1">
    <location>
        <begin position="139"/>
        <end position="287"/>
    </location>
</feature>
<accession>A0A6P8H9Z6</accession>
<organism evidence="3 4">
    <name type="scientific">Actinia tenebrosa</name>
    <name type="common">Australian red waratah sea anemone</name>
    <dbReference type="NCBI Taxonomy" id="6105"/>
    <lineage>
        <taxon>Eukaryota</taxon>
        <taxon>Metazoa</taxon>
        <taxon>Cnidaria</taxon>
        <taxon>Anthozoa</taxon>
        <taxon>Hexacorallia</taxon>
        <taxon>Actiniaria</taxon>
        <taxon>Actiniidae</taxon>
        <taxon>Actinia</taxon>
    </lineage>
</organism>
<feature type="domain" description="F5/8 type C" evidence="1">
    <location>
        <begin position="1"/>
        <end position="133"/>
    </location>
</feature>
<dbReference type="SUPFAM" id="SSF49265">
    <property type="entry name" value="Fibronectin type III"/>
    <property type="match status" value="2"/>
</dbReference>
<dbReference type="Proteomes" id="UP000515163">
    <property type="component" value="Unplaced"/>
</dbReference>
<proteinExistence type="predicted"/>
<dbReference type="PANTHER" id="PTHR24543:SF291">
    <property type="entry name" value="SMOKE ALARM, ISOFORM D"/>
    <property type="match status" value="1"/>
</dbReference>
<dbReference type="Gene3D" id="2.60.40.10">
    <property type="entry name" value="Immunoglobulins"/>
    <property type="match status" value="4"/>
</dbReference>
<dbReference type="PANTHER" id="PTHR24543">
    <property type="entry name" value="MULTICOPPER OXIDASE-RELATED"/>
    <property type="match status" value="1"/>
</dbReference>
<evidence type="ECO:0000313" key="4">
    <source>
        <dbReference type="RefSeq" id="XP_031551983.1"/>
    </source>
</evidence>
<reference evidence="4" key="1">
    <citation type="submission" date="2025-08" db="UniProtKB">
        <authorList>
            <consortium name="RefSeq"/>
        </authorList>
    </citation>
    <scope>IDENTIFICATION</scope>
    <source>
        <tissue evidence="4">Tentacle</tissue>
    </source>
</reference>
<dbReference type="KEGG" id="aten:116289233"/>
<dbReference type="SUPFAM" id="SSF49785">
    <property type="entry name" value="Galactose-binding domain-like"/>
    <property type="match status" value="3"/>
</dbReference>
<feature type="domain" description="Fibronectin type-III" evidence="2">
    <location>
        <begin position="559"/>
        <end position="651"/>
    </location>
</feature>
<evidence type="ECO:0000313" key="3">
    <source>
        <dbReference type="Proteomes" id="UP000515163"/>
    </source>
</evidence>
<dbReference type="FunFam" id="2.60.120.260:FF:000016">
    <property type="entry name" value="Contactin-associated protein-like 4 isoform 1"/>
    <property type="match status" value="2"/>
</dbReference>
<feature type="domain" description="Fibronectin type-III" evidence="2">
    <location>
        <begin position="656"/>
        <end position="747"/>
    </location>
</feature>
<dbReference type="Gene3D" id="2.60.120.260">
    <property type="entry name" value="Galactose-binding domain-like"/>
    <property type="match status" value="3"/>
</dbReference>
<evidence type="ECO:0000259" key="2">
    <source>
        <dbReference type="PROSITE" id="PS50853"/>
    </source>
</evidence>
<dbReference type="InterPro" id="IPR013783">
    <property type="entry name" value="Ig-like_fold"/>
</dbReference>
<gene>
    <name evidence="4" type="primary">LOC116289233</name>
</gene>
<feature type="domain" description="Fibronectin type-III" evidence="2">
    <location>
        <begin position="751"/>
        <end position="841"/>
    </location>
</feature>
<dbReference type="InterPro" id="IPR008979">
    <property type="entry name" value="Galactose-bd-like_sf"/>
</dbReference>
<sequence length="942" mass="103555">MTSSTAYNSTTSPSKARLNYTAGSSWCAAANDSSPYLQINLGSPYIICGIATQGDHMSDQWVQSYNMLTSNDGTAFTKYTENSQVKSFVGNFDSSNTAVKNLLYDGTVSQYIRVAPTSHYGSTNCMRTELYGIRHDGGCTSMFVGLSYSSIIPDHRFSASSYYDLRYKPHFARLSTSSKAWGPRTTSGAWLQIDLGSVVFVCAVATQGAGADLTDEFVRKYKIQVSLDNVNWNHYQENNGDKEFTGNTDRSTVVTNKLKNPVRAKFIRFYPIDYRSHPTMRAEVYGISSACSSLVGLEAPGIIQDSQMTSSSNLDSDHTASHGRLYGSSAWCSSTSSNTQYIQINLGQVMTVTGIATQGVHTMDKWVRTYTISYSTDGNLWSTYKAGSNSDKILEGNSDKENVRVQWLSHPLTARHVRVTPQTWNTAICMRLELYVCDYVTRQVIVSGLINQSLTASSNSYVDLVCSVREPLIQYIKWYTGNTDITTQSTGLVHGANGGKKSTLRVNYTSADYILSTYDCHDSVCSKAYVCRAMYENTKNTADGIRSAGVTVKLDYPSIPTVPTVHDIKSTSVTVRWIQPALNASQASVTSYVLQYQNITHTQTISVSSPATSHVITGLAIYANYSVQIKAISGIGPGQWSATKNFRTLSDIPVGFPNSVKAVAQTSQSIRVAWQAPTSGINGPLRGYRIFCRSGSDIRKSTATPQQTSHTFSGLRKWTVYNVTVVIRNDKGDGPIHSYVLRRTFEDAPGQPQSFQVTVLSSTAVRLNWTLPRETNGIIRGFKLHYEKTGKSSEKDLSGNTTRSYVLTGLSKCTLYSFKMLAYTIKDGVLTASKQKETAEDAPSAPLKLETKIIQPNAPSVPQVTLTWSKPAVCGDNVLHYKVSYNRDVDPTLKGETVDQSKLTVTIPVWGGVTYKFRVKGVTNKEGPDTPTKTVVIPIYCK</sequence>
<dbReference type="RefSeq" id="XP_031551983.1">
    <property type="nucleotide sequence ID" value="XM_031696123.1"/>
</dbReference>
<keyword evidence="3" id="KW-1185">Reference proteome</keyword>
<dbReference type="InterPro" id="IPR000421">
    <property type="entry name" value="FA58C"/>
</dbReference>
<dbReference type="SMART" id="SM00060">
    <property type="entry name" value="FN3"/>
    <property type="match status" value="4"/>
</dbReference>
<dbReference type="Pfam" id="PF00041">
    <property type="entry name" value="fn3"/>
    <property type="match status" value="3"/>
</dbReference>
<dbReference type="PROSITE" id="PS50853">
    <property type="entry name" value="FN3"/>
    <property type="match status" value="3"/>
</dbReference>
<dbReference type="InterPro" id="IPR036116">
    <property type="entry name" value="FN3_sf"/>
</dbReference>
<dbReference type="AlphaFoldDB" id="A0A6P8H9Z6"/>
<name>A0A6P8H9Z6_ACTTE</name>
<dbReference type="PROSITE" id="PS50022">
    <property type="entry name" value="FA58C_3"/>
    <property type="match status" value="3"/>
</dbReference>
<dbReference type="GeneID" id="116289233"/>
<dbReference type="OrthoDB" id="5990359at2759"/>
<dbReference type="SMART" id="SM00231">
    <property type="entry name" value="FA58C"/>
    <property type="match status" value="3"/>
</dbReference>
<feature type="domain" description="F5/8 type C" evidence="1">
    <location>
        <begin position="291"/>
        <end position="437"/>
    </location>
</feature>
<dbReference type="Pfam" id="PF00754">
    <property type="entry name" value="F5_F8_type_C"/>
    <property type="match status" value="3"/>
</dbReference>
<dbReference type="InterPro" id="IPR003961">
    <property type="entry name" value="FN3_dom"/>
</dbReference>
<evidence type="ECO:0000259" key="1">
    <source>
        <dbReference type="PROSITE" id="PS50022"/>
    </source>
</evidence>
<dbReference type="InParanoid" id="A0A6P8H9Z6"/>